<proteinExistence type="predicted"/>
<protein>
    <submittedName>
        <fullName evidence="2">DUF1446-domain-containing</fullName>
    </submittedName>
</protein>
<reference evidence="2 3" key="1">
    <citation type="submission" date="2020-01" db="EMBL/GenBank/DDBJ databases">
        <title>Identification and distribution of gene clusters putatively required for synthesis of sphingolipid metabolism inhibitors in phylogenetically diverse species of the filamentous fungus Fusarium.</title>
        <authorList>
            <person name="Kim H.-S."/>
            <person name="Busman M."/>
            <person name="Brown D.W."/>
            <person name="Divon H."/>
            <person name="Uhlig S."/>
            <person name="Proctor R.H."/>
        </authorList>
    </citation>
    <scope>NUCLEOTIDE SEQUENCE [LARGE SCALE GENOMIC DNA]</scope>
    <source>
        <strain evidence="2 3">NRRL 20459</strain>
    </source>
</reference>
<accession>A0A8H4P527</accession>
<feature type="domain" description="AtuA-like ferredoxin-fold" evidence="1">
    <location>
        <begin position="58"/>
        <end position="154"/>
    </location>
</feature>
<comment type="caution">
    <text evidence="2">The sequence shown here is derived from an EMBL/GenBank/DDBJ whole genome shotgun (WGS) entry which is preliminary data.</text>
</comment>
<dbReference type="PANTHER" id="PTHR47708">
    <property type="match status" value="1"/>
</dbReference>
<dbReference type="EMBL" id="JAADYS010002588">
    <property type="protein sequence ID" value="KAF4457593.1"/>
    <property type="molecule type" value="Genomic_DNA"/>
</dbReference>
<organism evidence="2 3">
    <name type="scientific">Fusarium albosuccineum</name>
    <dbReference type="NCBI Taxonomy" id="1237068"/>
    <lineage>
        <taxon>Eukaryota</taxon>
        <taxon>Fungi</taxon>
        <taxon>Dikarya</taxon>
        <taxon>Ascomycota</taxon>
        <taxon>Pezizomycotina</taxon>
        <taxon>Sordariomycetes</taxon>
        <taxon>Hypocreomycetidae</taxon>
        <taxon>Hypocreales</taxon>
        <taxon>Nectriaceae</taxon>
        <taxon>Fusarium</taxon>
        <taxon>Fusarium decemcellulare species complex</taxon>
    </lineage>
</organism>
<sequence length="169" mass="18091">MVRREVVSPQVHMGKQKSPITVPLIVEGCQAVQSTSISVSSVSGRPSGSVDFGLPQTKLLDIAIGRSGDKGGTANIAIIARRPEFYADILNQVTAEVIYSAFRHFITPGGTVTRFEVPGVNAVNFVLTKSLGGGGLSSLRLDRQAKSYAQIALSTVFIYPSRRNMKAQL</sequence>
<gene>
    <name evidence="2" type="ORF">FALBO_15188</name>
</gene>
<dbReference type="AlphaFoldDB" id="A0A8H4P527"/>
<evidence type="ECO:0000313" key="2">
    <source>
        <dbReference type="EMBL" id="KAF4457593.1"/>
    </source>
</evidence>
<dbReference type="PANTHER" id="PTHR47708:SF2">
    <property type="entry name" value="SI:CH73-132F6.5"/>
    <property type="match status" value="1"/>
</dbReference>
<keyword evidence="3" id="KW-1185">Reference proteome</keyword>
<evidence type="ECO:0000259" key="1">
    <source>
        <dbReference type="Pfam" id="PF23544"/>
    </source>
</evidence>
<dbReference type="InterPro" id="IPR056362">
    <property type="entry name" value="AtuA-like_ferredoxin_dom"/>
</dbReference>
<dbReference type="Proteomes" id="UP000554235">
    <property type="component" value="Unassembled WGS sequence"/>
</dbReference>
<evidence type="ECO:0000313" key="3">
    <source>
        <dbReference type="Proteomes" id="UP000554235"/>
    </source>
</evidence>
<dbReference type="OrthoDB" id="10265871at2759"/>
<name>A0A8H4P527_9HYPO</name>
<dbReference type="Pfam" id="PF23544">
    <property type="entry name" value="AtuA_ferredoxin"/>
    <property type="match status" value="1"/>
</dbReference>